<dbReference type="InterPro" id="IPR021239">
    <property type="entry name" value="DUF2625"/>
</dbReference>
<organism evidence="1 2">
    <name type="scientific">Ruminiclostridium hungatei</name>
    <name type="common">Clostridium hungatei</name>
    <dbReference type="NCBI Taxonomy" id="48256"/>
    <lineage>
        <taxon>Bacteria</taxon>
        <taxon>Bacillati</taxon>
        <taxon>Bacillota</taxon>
        <taxon>Clostridia</taxon>
        <taxon>Eubacteriales</taxon>
        <taxon>Oscillospiraceae</taxon>
        <taxon>Ruminiclostridium</taxon>
    </lineage>
</organism>
<dbReference type="Proteomes" id="UP000191554">
    <property type="component" value="Unassembled WGS sequence"/>
</dbReference>
<evidence type="ECO:0000313" key="1">
    <source>
        <dbReference type="EMBL" id="OPX41862.1"/>
    </source>
</evidence>
<name>A0A1V4SD71_RUMHU</name>
<dbReference type="EMBL" id="MZGX01000052">
    <property type="protein sequence ID" value="OPX41862.1"/>
    <property type="molecule type" value="Genomic_DNA"/>
</dbReference>
<sequence>MKSINELLSDDSAWVIIEQWISKANKPIEILEVNKSRAEKELVNLQITTKSPLGAIAYKTGGILFDNRWLRFLGAGNDNMERSLSSWNKMDINSKCTRLDGAMLIADDILGGFFALNGGAFEGKLGDVYYLAPETLKWESLNMPYTNFLNWAFTGDVFQFYKTFRWEKWEKEVSSISGDQCMLFYPFLWTKEDSVEKRSKSIVPIEEIWNLTIQNSSIL</sequence>
<dbReference type="AlphaFoldDB" id="A0A1V4SD71"/>
<gene>
    <name evidence="1" type="ORF">CLHUN_42690</name>
</gene>
<dbReference type="Pfam" id="PF10946">
    <property type="entry name" value="DUF2625"/>
    <property type="match status" value="1"/>
</dbReference>
<keyword evidence="2" id="KW-1185">Reference proteome</keyword>
<dbReference type="RefSeq" id="WP_080066700.1">
    <property type="nucleotide sequence ID" value="NZ_MZGX01000052.1"/>
</dbReference>
<dbReference type="OrthoDB" id="1550811at2"/>
<proteinExistence type="predicted"/>
<comment type="caution">
    <text evidence="1">The sequence shown here is derived from an EMBL/GenBank/DDBJ whole genome shotgun (WGS) entry which is preliminary data.</text>
</comment>
<protein>
    <recommendedName>
        <fullName evidence="3">DUF2625 domain-containing protein</fullName>
    </recommendedName>
</protein>
<evidence type="ECO:0008006" key="3">
    <source>
        <dbReference type="Google" id="ProtNLM"/>
    </source>
</evidence>
<accession>A0A1V4SD71</accession>
<evidence type="ECO:0000313" key="2">
    <source>
        <dbReference type="Proteomes" id="UP000191554"/>
    </source>
</evidence>
<reference evidence="1 2" key="1">
    <citation type="submission" date="2017-03" db="EMBL/GenBank/DDBJ databases">
        <title>Genome sequence of Clostridium hungatei DSM 14427.</title>
        <authorList>
            <person name="Poehlein A."/>
            <person name="Daniel R."/>
        </authorList>
    </citation>
    <scope>NUCLEOTIDE SEQUENCE [LARGE SCALE GENOMIC DNA]</scope>
    <source>
        <strain evidence="1 2">DSM 14427</strain>
    </source>
</reference>